<dbReference type="Proteomes" id="UP000396788">
    <property type="component" value="Unassembled WGS sequence"/>
</dbReference>
<proteinExistence type="predicted"/>
<evidence type="ECO:0000313" key="1">
    <source>
        <dbReference type="EMBL" id="VVE22809.1"/>
    </source>
</evidence>
<dbReference type="EMBL" id="CABPRY010000007">
    <property type="protein sequence ID" value="VVE22809.1"/>
    <property type="molecule type" value="Genomic_DNA"/>
</dbReference>
<organism evidence="1 2">
    <name type="scientific">Pandoraea cepalis</name>
    <dbReference type="NCBI Taxonomy" id="2508294"/>
    <lineage>
        <taxon>Bacteria</taxon>
        <taxon>Pseudomonadati</taxon>
        <taxon>Pseudomonadota</taxon>
        <taxon>Betaproteobacteria</taxon>
        <taxon>Burkholderiales</taxon>
        <taxon>Burkholderiaceae</taxon>
        <taxon>Pandoraea</taxon>
    </lineage>
</organism>
<dbReference type="AlphaFoldDB" id="A0A5E4WG81"/>
<protein>
    <recommendedName>
        <fullName evidence="3">Flagellar FliJ protein</fullName>
    </recommendedName>
</protein>
<name>A0A5E4WG81_9BURK</name>
<evidence type="ECO:0000313" key="2">
    <source>
        <dbReference type="Proteomes" id="UP000396788"/>
    </source>
</evidence>
<sequence>MSMTGNTPRALRALLSMRERELDAAQRDGRQLAQRQQRLARNVAQLTQLYRAVAINGTRASAHSFQNRADYKRTLVEMIETQQVPMAQLARWQSVAAQAVRDAQRRREGVATLVARHEMSARQAAWQREAREQAAQALAIWQRRASARTRNEEIPSNPGVDKVRTEVALVGKTTRFASRAHPETGVPPCCK</sequence>
<reference evidence="1 2" key="1">
    <citation type="submission" date="2019-08" db="EMBL/GenBank/DDBJ databases">
        <authorList>
            <person name="Peeters C."/>
        </authorList>
    </citation>
    <scope>NUCLEOTIDE SEQUENCE [LARGE SCALE GENOMIC DNA]</scope>
    <source>
        <strain evidence="1 2">LMG 31107</strain>
    </source>
</reference>
<accession>A0A5E4WG81</accession>
<dbReference type="RefSeq" id="WP_150609762.1">
    <property type="nucleotide sequence ID" value="NZ_CABPRY010000007.1"/>
</dbReference>
<evidence type="ECO:0008006" key="3">
    <source>
        <dbReference type="Google" id="ProtNLM"/>
    </source>
</evidence>
<gene>
    <name evidence="1" type="ORF">PCE31107_03241</name>
</gene>